<dbReference type="InterPro" id="IPR033469">
    <property type="entry name" value="CYTH-like_dom_sf"/>
</dbReference>
<keyword evidence="3" id="KW-1185">Reference proteome</keyword>
<protein>
    <submittedName>
        <fullName evidence="2">Uncharacterized protein</fullName>
    </submittedName>
</protein>
<dbReference type="SUPFAM" id="SSF55154">
    <property type="entry name" value="CYTH-like phosphatases"/>
    <property type="match status" value="1"/>
</dbReference>
<organism evidence="2 3">
    <name type="scientific">Aduncisulcus paluster</name>
    <dbReference type="NCBI Taxonomy" id="2918883"/>
    <lineage>
        <taxon>Eukaryota</taxon>
        <taxon>Metamonada</taxon>
        <taxon>Carpediemonas-like organisms</taxon>
        <taxon>Aduncisulcus</taxon>
    </lineage>
</organism>
<evidence type="ECO:0000313" key="2">
    <source>
        <dbReference type="EMBL" id="GKT34446.1"/>
    </source>
</evidence>
<accession>A0ABQ5KR16</accession>
<proteinExistence type="predicted"/>
<name>A0ABQ5KR16_9EUKA</name>
<evidence type="ECO:0000313" key="3">
    <source>
        <dbReference type="Proteomes" id="UP001057375"/>
    </source>
</evidence>
<feature type="region of interest" description="Disordered" evidence="1">
    <location>
        <begin position="93"/>
        <end position="113"/>
    </location>
</feature>
<gene>
    <name evidence="2" type="ORF">ADUPG1_007799</name>
</gene>
<comment type="caution">
    <text evidence="2">The sequence shown here is derived from an EMBL/GenBank/DDBJ whole genome shotgun (WGS) entry which is preliminary data.</text>
</comment>
<evidence type="ECO:0000256" key="1">
    <source>
        <dbReference type="SAM" id="MobiDB-lite"/>
    </source>
</evidence>
<reference evidence="2" key="1">
    <citation type="submission" date="2022-03" db="EMBL/GenBank/DDBJ databases">
        <title>Draft genome sequence of Aduncisulcus paluster, a free-living microaerophilic Fornicata.</title>
        <authorList>
            <person name="Yuyama I."/>
            <person name="Kume K."/>
            <person name="Tamura T."/>
            <person name="Inagaki Y."/>
            <person name="Hashimoto T."/>
        </authorList>
    </citation>
    <scope>NUCLEOTIDE SEQUENCE</scope>
    <source>
        <strain evidence="2">NY0171</strain>
    </source>
</reference>
<sequence>MTVVKKDECKIKLLFLSKRDFMTAQTVFSVYDDRNDRFFPGVQFEKQSNLFFTPPTSQLVIRARFINDNFNKCLITKKRKECFTSGLLKSEEEEEEIDVTPPTKSSDSSSSDPFSIADIYEKSEIMRSTFSAPPDIVGRMVTNRMCFKWRDLSLQLDHAILPSSERYELGCLIDPDKLPRKKVITLHDKCTGDCPIETIKEKIEKELEGWDVSFTPSRGSKYSQLLDDMGAGLV</sequence>
<dbReference type="Gene3D" id="2.40.320.10">
    <property type="entry name" value="Hypothetical Protein Pfu-838710-001"/>
    <property type="match status" value="1"/>
</dbReference>
<dbReference type="EMBL" id="BQXS01010813">
    <property type="protein sequence ID" value="GKT34446.1"/>
    <property type="molecule type" value="Genomic_DNA"/>
</dbReference>
<dbReference type="Proteomes" id="UP001057375">
    <property type="component" value="Unassembled WGS sequence"/>
</dbReference>